<dbReference type="PANTHER" id="PTHR43811:SF19">
    <property type="entry name" value="39 KDA FK506-BINDING NUCLEAR PROTEIN"/>
    <property type="match status" value="1"/>
</dbReference>
<name>A0A5C6C400_9BACT</name>
<dbReference type="Pfam" id="PF00254">
    <property type="entry name" value="FKBP_C"/>
    <property type="match status" value="1"/>
</dbReference>
<dbReference type="PROSITE" id="PS50059">
    <property type="entry name" value="FKBP_PPIASE"/>
    <property type="match status" value="1"/>
</dbReference>
<evidence type="ECO:0000256" key="5">
    <source>
        <dbReference type="PROSITE-ProRule" id="PRU00277"/>
    </source>
</evidence>
<accession>A0A5C6C400</accession>
<dbReference type="FunFam" id="3.10.50.40:FF:000006">
    <property type="entry name" value="Peptidyl-prolyl cis-trans isomerase"/>
    <property type="match status" value="1"/>
</dbReference>
<dbReference type="AlphaFoldDB" id="A0A5C6C400"/>
<proteinExistence type="inferred from homology"/>
<evidence type="ECO:0000256" key="6">
    <source>
        <dbReference type="RuleBase" id="RU003915"/>
    </source>
</evidence>
<evidence type="ECO:0000256" key="1">
    <source>
        <dbReference type="ARBA" id="ARBA00000971"/>
    </source>
</evidence>
<dbReference type="OrthoDB" id="280278at2"/>
<dbReference type="PANTHER" id="PTHR43811">
    <property type="entry name" value="FKBP-TYPE PEPTIDYL-PROLYL CIS-TRANS ISOMERASE FKPA"/>
    <property type="match status" value="1"/>
</dbReference>
<keyword evidence="9" id="KW-1185">Reference proteome</keyword>
<evidence type="ECO:0000256" key="4">
    <source>
        <dbReference type="ARBA" id="ARBA00023235"/>
    </source>
</evidence>
<comment type="similarity">
    <text evidence="2 6">Belongs to the FKBP-type PPIase family.</text>
</comment>
<comment type="catalytic activity">
    <reaction evidence="1 5 6">
        <text>[protein]-peptidylproline (omega=180) = [protein]-peptidylproline (omega=0)</text>
        <dbReference type="Rhea" id="RHEA:16237"/>
        <dbReference type="Rhea" id="RHEA-COMP:10747"/>
        <dbReference type="Rhea" id="RHEA-COMP:10748"/>
        <dbReference type="ChEBI" id="CHEBI:83833"/>
        <dbReference type="ChEBI" id="CHEBI:83834"/>
        <dbReference type="EC" id="5.2.1.8"/>
    </reaction>
</comment>
<evidence type="ECO:0000256" key="2">
    <source>
        <dbReference type="ARBA" id="ARBA00006577"/>
    </source>
</evidence>
<feature type="domain" description="PPIase FKBP-type" evidence="7">
    <location>
        <begin position="92"/>
        <end position="178"/>
    </location>
</feature>
<comment type="caution">
    <text evidence="8">The sequence shown here is derived from an EMBL/GenBank/DDBJ whole genome shotgun (WGS) entry which is preliminary data.</text>
</comment>
<protein>
    <recommendedName>
        <fullName evidence="6">Peptidyl-prolyl cis-trans isomerase</fullName>
        <ecNumber evidence="6">5.2.1.8</ecNumber>
    </recommendedName>
</protein>
<dbReference type="GO" id="GO:0003755">
    <property type="term" value="F:peptidyl-prolyl cis-trans isomerase activity"/>
    <property type="evidence" value="ECO:0007669"/>
    <property type="project" value="UniProtKB-UniRule"/>
</dbReference>
<evidence type="ECO:0000256" key="3">
    <source>
        <dbReference type="ARBA" id="ARBA00023110"/>
    </source>
</evidence>
<evidence type="ECO:0000313" key="8">
    <source>
        <dbReference type="EMBL" id="TWU18757.1"/>
    </source>
</evidence>
<dbReference type="InterPro" id="IPR001179">
    <property type="entry name" value="PPIase_FKBP_dom"/>
</dbReference>
<dbReference type="Proteomes" id="UP000319908">
    <property type="component" value="Unassembled WGS sequence"/>
</dbReference>
<dbReference type="SUPFAM" id="SSF54534">
    <property type="entry name" value="FKBP-like"/>
    <property type="match status" value="1"/>
</dbReference>
<dbReference type="Gene3D" id="3.10.50.40">
    <property type="match status" value="1"/>
</dbReference>
<keyword evidence="3 5" id="KW-0697">Rotamase</keyword>
<evidence type="ECO:0000259" key="7">
    <source>
        <dbReference type="PROSITE" id="PS50059"/>
    </source>
</evidence>
<reference evidence="8 9" key="1">
    <citation type="journal article" date="2020" name="Antonie Van Leeuwenhoek">
        <title>Rhodopirellula heiligendammensis sp. nov., Rhodopirellula pilleata sp. nov., and Rhodopirellula solitaria sp. nov. isolated from natural or artificial marine surfaces in Northern Germany and California, USA, and emended description of the genus Rhodopirellula.</title>
        <authorList>
            <person name="Kallscheuer N."/>
            <person name="Wiegand S."/>
            <person name="Jogler M."/>
            <person name="Boedeker C."/>
            <person name="Peeters S.H."/>
            <person name="Rast P."/>
            <person name="Heuer A."/>
            <person name="Jetten M.S.M."/>
            <person name="Rohde M."/>
            <person name="Jogler C."/>
        </authorList>
    </citation>
    <scope>NUCLEOTIDE SEQUENCE [LARGE SCALE GENOMIC DNA]</scope>
    <source>
        <strain evidence="8 9">Poly21</strain>
    </source>
</reference>
<sequence length="178" mass="19507">MKSWSHWLLLSIVCIVPACRSTAKSNPDLYSELANPDSGESTWKPITFVDRPELQEGTGAMNVESVPEFSATDSGLKYRILRNSEGEKPTAASTVTVNYRGWLNSGKVFDSSYERGEPTTFPLQNVIAGWTEGMQLVGEGGMIELWVPSRLGYGERGSPGSIPAHSNLHFIVELVTVE</sequence>
<dbReference type="InterPro" id="IPR046357">
    <property type="entry name" value="PPIase_dom_sf"/>
</dbReference>
<dbReference type="EMBL" id="SJPU01000001">
    <property type="protein sequence ID" value="TWU18757.1"/>
    <property type="molecule type" value="Genomic_DNA"/>
</dbReference>
<evidence type="ECO:0000313" key="9">
    <source>
        <dbReference type="Proteomes" id="UP000319908"/>
    </source>
</evidence>
<gene>
    <name evidence="8" type="primary">mip</name>
    <name evidence="8" type="ORF">Poly21_09230</name>
</gene>
<keyword evidence="4 5" id="KW-0413">Isomerase</keyword>
<organism evidence="8 9">
    <name type="scientific">Allorhodopirellula heiligendammensis</name>
    <dbReference type="NCBI Taxonomy" id="2714739"/>
    <lineage>
        <taxon>Bacteria</taxon>
        <taxon>Pseudomonadati</taxon>
        <taxon>Planctomycetota</taxon>
        <taxon>Planctomycetia</taxon>
        <taxon>Pirellulales</taxon>
        <taxon>Pirellulaceae</taxon>
        <taxon>Allorhodopirellula</taxon>
    </lineage>
</organism>
<dbReference type="EC" id="5.2.1.8" evidence="6"/>